<evidence type="ECO:0000256" key="1">
    <source>
        <dbReference type="ARBA" id="ARBA00004123"/>
    </source>
</evidence>
<keyword evidence="2" id="KW-0539">Nucleus</keyword>
<dbReference type="Pfam" id="PF08880">
    <property type="entry name" value="QLQ"/>
    <property type="match status" value="1"/>
</dbReference>
<evidence type="ECO:0000313" key="5">
    <source>
        <dbReference type="EMBL" id="KAI7740540.1"/>
    </source>
</evidence>
<evidence type="ECO:0000256" key="2">
    <source>
        <dbReference type="ARBA" id="ARBA00023242"/>
    </source>
</evidence>
<gene>
    <name evidence="5" type="ORF">M8C21_005929</name>
</gene>
<feature type="non-terminal residue" evidence="5">
    <location>
        <position position="152"/>
    </location>
</feature>
<dbReference type="PROSITE" id="PS51666">
    <property type="entry name" value="QLQ"/>
    <property type="match status" value="1"/>
</dbReference>
<dbReference type="InterPro" id="IPR014978">
    <property type="entry name" value="Gln-Leu-Gln_QLQ"/>
</dbReference>
<organism evidence="5 6">
    <name type="scientific">Ambrosia artemisiifolia</name>
    <name type="common">Common ragweed</name>
    <dbReference type="NCBI Taxonomy" id="4212"/>
    <lineage>
        <taxon>Eukaryota</taxon>
        <taxon>Viridiplantae</taxon>
        <taxon>Streptophyta</taxon>
        <taxon>Embryophyta</taxon>
        <taxon>Tracheophyta</taxon>
        <taxon>Spermatophyta</taxon>
        <taxon>Magnoliopsida</taxon>
        <taxon>eudicotyledons</taxon>
        <taxon>Gunneridae</taxon>
        <taxon>Pentapetalae</taxon>
        <taxon>asterids</taxon>
        <taxon>campanulids</taxon>
        <taxon>Asterales</taxon>
        <taxon>Asteraceae</taxon>
        <taxon>Asteroideae</taxon>
        <taxon>Heliantheae alliance</taxon>
        <taxon>Heliantheae</taxon>
        <taxon>Ambrosia</taxon>
    </lineage>
</organism>
<dbReference type="SMART" id="SM00951">
    <property type="entry name" value="QLQ"/>
    <property type="match status" value="1"/>
</dbReference>
<feature type="region of interest" description="Disordered" evidence="3">
    <location>
        <begin position="1"/>
        <end position="22"/>
    </location>
</feature>
<accession>A0AAD5CGL9</accession>
<comment type="caution">
    <text evidence="5">The sequence shown here is derived from an EMBL/GenBank/DDBJ whole genome shotgun (WGS) entry which is preliminary data.</text>
</comment>
<comment type="subcellular location">
    <subcellularLocation>
        <location evidence="1">Nucleus</location>
    </subcellularLocation>
</comment>
<dbReference type="GO" id="GO:0005634">
    <property type="term" value="C:nucleus"/>
    <property type="evidence" value="ECO:0007669"/>
    <property type="project" value="UniProtKB-SubCell"/>
</dbReference>
<dbReference type="GO" id="GO:0005524">
    <property type="term" value="F:ATP binding"/>
    <property type="evidence" value="ECO:0007669"/>
    <property type="project" value="InterPro"/>
</dbReference>
<name>A0AAD5CGL9_AMBAR</name>
<sequence length="152" mass="16543">MSSNEYSTENIGCRNENSGKAPSQAAECDFGLALNMQTTNPTKKINFIFDHPSLYHHPQHRASIDFGGGRDRGGGSGGGGGRRLMFDNSRANSNQIAAGTSFINPTGGGEMQKMLFTASQLQEFENQTLIYKHIMSSNPIPPQLMLPLSTQY</sequence>
<evidence type="ECO:0000256" key="3">
    <source>
        <dbReference type="SAM" id="MobiDB-lite"/>
    </source>
</evidence>
<evidence type="ECO:0000259" key="4">
    <source>
        <dbReference type="PROSITE" id="PS51666"/>
    </source>
</evidence>
<dbReference type="EMBL" id="JAMZMK010008412">
    <property type="protein sequence ID" value="KAI7740540.1"/>
    <property type="molecule type" value="Genomic_DNA"/>
</dbReference>
<feature type="domain" description="QLQ" evidence="4">
    <location>
        <begin position="115"/>
        <end position="150"/>
    </location>
</feature>
<dbReference type="AlphaFoldDB" id="A0AAD5CGL9"/>
<evidence type="ECO:0000313" key="6">
    <source>
        <dbReference type="Proteomes" id="UP001206925"/>
    </source>
</evidence>
<feature type="compositionally biased region" description="Polar residues" evidence="3">
    <location>
        <begin position="1"/>
        <end position="21"/>
    </location>
</feature>
<reference evidence="5" key="1">
    <citation type="submission" date="2022-06" db="EMBL/GenBank/DDBJ databases">
        <title>Uncovering the hologenomic basis of an extraordinary plant invasion.</title>
        <authorList>
            <person name="Bieker V.C."/>
            <person name="Martin M.D."/>
            <person name="Gilbert T."/>
            <person name="Hodgins K."/>
            <person name="Battlay P."/>
            <person name="Petersen B."/>
            <person name="Wilson J."/>
        </authorList>
    </citation>
    <scope>NUCLEOTIDE SEQUENCE</scope>
    <source>
        <strain evidence="5">AA19_3_7</strain>
        <tissue evidence="5">Leaf</tissue>
    </source>
</reference>
<dbReference type="GO" id="GO:0048731">
    <property type="term" value="P:system development"/>
    <property type="evidence" value="ECO:0007669"/>
    <property type="project" value="UniProtKB-ARBA"/>
</dbReference>
<protein>
    <recommendedName>
        <fullName evidence="4">QLQ domain-containing protein</fullName>
    </recommendedName>
</protein>
<proteinExistence type="predicted"/>
<keyword evidence="6" id="KW-1185">Reference proteome</keyword>
<dbReference type="Proteomes" id="UP001206925">
    <property type="component" value="Unassembled WGS sequence"/>
</dbReference>
<dbReference type="GO" id="GO:0006355">
    <property type="term" value="P:regulation of DNA-templated transcription"/>
    <property type="evidence" value="ECO:0007669"/>
    <property type="project" value="InterPro"/>
</dbReference>